<dbReference type="InterPro" id="IPR050567">
    <property type="entry name" value="Mitochondrial_Carrier"/>
</dbReference>
<dbReference type="Pfam" id="PF00153">
    <property type="entry name" value="Mito_carr"/>
    <property type="match status" value="3"/>
</dbReference>
<dbReference type="InterPro" id="IPR018108">
    <property type="entry name" value="MCP_transmembrane"/>
</dbReference>
<evidence type="ECO:0000313" key="13">
    <source>
        <dbReference type="Proteomes" id="UP000785679"/>
    </source>
</evidence>
<dbReference type="AlphaFoldDB" id="A0A8J8NKA4"/>
<evidence type="ECO:0000256" key="5">
    <source>
        <dbReference type="ARBA" id="ARBA00022737"/>
    </source>
</evidence>
<name>A0A8J8NKA4_HALGN</name>
<dbReference type="OrthoDB" id="14252at2759"/>
<keyword evidence="5" id="KW-0677">Repeat</keyword>
<evidence type="ECO:0000256" key="7">
    <source>
        <dbReference type="ARBA" id="ARBA00023128"/>
    </source>
</evidence>
<keyword evidence="7" id="KW-0496">Mitochondrion</keyword>
<evidence type="ECO:0000256" key="2">
    <source>
        <dbReference type="ARBA" id="ARBA00006375"/>
    </source>
</evidence>
<keyword evidence="6 11" id="KW-1133">Transmembrane helix</keyword>
<comment type="subcellular location">
    <subcellularLocation>
        <location evidence="1">Mitochondrion membrane</location>
        <topology evidence="1">Multi-pass membrane protein</topology>
    </subcellularLocation>
</comment>
<proteinExistence type="inferred from homology"/>
<feature type="repeat" description="Solcar" evidence="9">
    <location>
        <begin position="118"/>
        <end position="206"/>
    </location>
</feature>
<keyword evidence="13" id="KW-1185">Reference proteome</keyword>
<evidence type="ECO:0000313" key="12">
    <source>
        <dbReference type="EMBL" id="TNV76816.1"/>
    </source>
</evidence>
<gene>
    <name evidence="12" type="ORF">FGO68_gene1330</name>
</gene>
<dbReference type="PROSITE" id="PS50920">
    <property type="entry name" value="SOLCAR"/>
    <property type="match status" value="3"/>
</dbReference>
<feature type="repeat" description="Solcar" evidence="9">
    <location>
        <begin position="23"/>
        <end position="108"/>
    </location>
</feature>
<dbReference type="InterPro" id="IPR002067">
    <property type="entry name" value="MCP"/>
</dbReference>
<evidence type="ECO:0000256" key="10">
    <source>
        <dbReference type="RuleBase" id="RU000488"/>
    </source>
</evidence>
<feature type="transmembrane region" description="Helical" evidence="11">
    <location>
        <begin position="123"/>
        <end position="144"/>
    </location>
</feature>
<dbReference type="PRINTS" id="PR00926">
    <property type="entry name" value="MITOCARRIER"/>
</dbReference>
<keyword evidence="3 10" id="KW-0813">Transport</keyword>
<dbReference type="PANTHER" id="PTHR45624">
    <property type="entry name" value="MITOCHONDRIAL BASIC AMINO ACIDS TRANSPORTER-RELATED"/>
    <property type="match status" value="1"/>
</dbReference>
<reference evidence="12" key="1">
    <citation type="submission" date="2019-06" db="EMBL/GenBank/DDBJ databases">
        <authorList>
            <person name="Zheng W."/>
        </authorList>
    </citation>
    <scope>NUCLEOTIDE SEQUENCE</scope>
    <source>
        <strain evidence="12">QDHG01</strain>
    </source>
</reference>
<dbReference type="EMBL" id="RRYP01012913">
    <property type="protein sequence ID" value="TNV76816.1"/>
    <property type="molecule type" value="Genomic_DNA"/>
</dbReference>
<comment type="caution">
    <text evidence="12">The sequence shown here is derived from an EMBL/GenBank/DDBJ whole genome shotgun (WGS) entry which is preliminary data.</text>
</comment>
<feature type="transmembrane region" description="Helical" evidence="11">
    <location>
        <begin position="285"/>
        <end position="308"/>
    </location>
</feature>
<evidence type="ECO:0000256" key="1">
    <source>
        <dbReference type="ARBA" id="ARBA00004225"/>
    </source>
</evidence>
<accession>A0A8J8NKA4</accession>
<evidence type="ECO:0000256" key="4">
    <source>
        <dbReference type="ARBA" id="ARBA00022692"/>
    </source>
</evidence>
<dbReference type="GO" id="GO:0022857">
    <property type="term" value="F:transmembrane transporter activity"/>
    <property type="evidence" value="ECO:0007669"/>
    <property type="project" value="TreeGrafter"/>
</dbReference>
<sequence>MDHLEFEAEEVHKLVTHQKLSTKDIVIDLLAGTVAGITSTWAGYPLDLIKFRLQIQPELKGAIMAGYRQIRSEGGGVRAFFRGVWSPALGNIPINALIFASNGICNKYIESRQSLAMTENTKIYISGCFAGLMSLIAFVPTELIKIRIQDNHNSTSNSVYRQVIQEIYSEGKGGIRSFYKGFWPQFWRDVPTYGIYFLAYNLYQKLIFGDNTSQDSQISYKVFMGKMLAGGLAGMTTWFFAYPFDVVKSIVQSSTFNFEKAGLSMHGSSILAVTRYLYKTHGPHIFFHGLGSCLARAFIVNAFCFVTYEWCVQAMNSQ</sequence>
<comment type="similarity">
    <text evidence="2 10">Belongs to the mitochondrial carrier (TC 2.A.29) family.</text>
</comment>
<evidence type="ECO:0000256" key="8">
    <source>
        <dbReference type="ARBA" id="ARBA00023136"/>
    </source>
</evidence>
<evidence type="ECO:0008006" key="14">
    <source>
        <dbReference type="Google" id="ProtNLM"/>
    </source>
</evidence>
<dbReference type="Gene3D" id="1.50.40.10">
    <property type="entry name" value="Mitochondrial carrier domain"/>
    <property type="match status" value="2"/>
</dbReference>
<evidence type="ECO:0000256" key="9">
    <source>
        <dbReference type="PROSITE-ProRule" id="PRU00282"/>
    </source>
</evidence>
<keyword evidence="4 9" id="KW-0812">Transmembrane</keyword>
<protein>
    <recommendedName>
        <fullName evidence="14">Carrier protein</fullName>
    </recommendedName>
</protein>
<dbReference type="GO" id="GO:0031966">
    <property type="term" value="C:mitochondrial membrane"/>
    <property type="evidence" value="ECO:0007669"/>
    <property type="project" value="UniProtKB-SubCell"/>
</dbReference>
<evidence type="ECO:0000256" key="11">
    <source>
        <dbReference type="SAM" id="Phobius"/>
    </source>
</evidence>
<dbReference type="SUPFAM" id="SSF103506">
    <property type="entry name" value="Mitochondrial carrier"/>
    <property type="match status" value="1"/>
</dbReference>
<evidence type="ECO:0000256" key="6">
    <source>
        <dbReference type="ARBA" id="ARBA00022989"/>
    </source>
</evidence>
<evidence type="ECO:0000256" key="3">
    <source>
        <dbReference type="ARBA" id="ARBA00022448"/>
    </source>
</evidence>
<dbReference type="Proteomes" id="UP000785679">
    <property type="component" value="Unassembled WGS sequence"/>
</dbReference>
<keyword evidence="8 9" id="KW-0472">Membrane</keyword>
<dbReference type="InterPro" id="IPR023395">
    <property type="entry name" value="MCP_dom_sf"/>
</dbReference>
<feature type="transmembrane region" description="Helical" evidence="11">
    <location>
        <begin position="223"/>
        <end position="241"/>
    </location>
</feature>
<feature type="repeat" description="Solcar" evidence="9">
    <location>
        <begin position="221"/>
        <end position="314"/>
    </location>
</feature>
<organism evidence="12 13">
    <name type="scientific">Halteria grandinella</name>
    <dbReference type="NCBI Taxonomy" id="5974"/>
    <lineage>
        <taxon>Eukaryota</taxon>
        <taxon>Sar</taxon>
        <taxon>Alveolata</taxon>
        <taxon>Ciliophora</taxon>
        <taxon>Intramacronucleata</taxon>
        <taxon>Spirotrichea</taxon>
        <taxon>Stichotrichia</taxon>
        <taxon>Sporadotrichida</taxon>
        <taxon>Halteriidae</taxon>
        <taxon>Halteria</taxon>
    </lineage>
</organism>